<keyword evidence="2" id="KW-0479">Metal-binding</keyword>
<evidence type="ECO:0000256" key="3">
    <source>
        <dbReference type="ARBA" id="ARBA00022801"/>
    </source>
</evidence>
<dbReference type="GO" id="GO:0004038">
    <property type="term" value="F:allantoinase activity"/>
    <property type="evidence" value="ECO:0007669"/>
    <property type="project" value="TreeGrafter"/>
</dbReference>
<name>A0A381ULS5_9ZZZZ</name>
<organism evidence="8">
    <name type="scientific">marine metagenome</name>
    <dbReference type="NCBI Taxonomy" id="408172"/>
    <lineage>
        <taxon>unclassified sequences</taxon>
        <taxon>metagenomes</taxon>
        <taxon>ecological metagenomes</taxon>
    </lineage>
</organism>
<dbReference type="CDD" id="cd01317">
    <property type="entry name" value="DHOase_IIa"/>
    <property type="match status" value="1"/>
</dbReference>
<dbReference type="PROSITE" id="PS00482">
    <property type="entry name" value="DIHYDROOROTASE_1"/>
    <property type="match status" value="1"/>
</dbReference>
<dbReference type="HAMAP" id="MF_00220_B">
    <property type="entry name" value="PyrC_classI_B"/>
    <property type="match status" value="1"/>
</dbReference>
<dbReference type="InterPro" id="IPR002195">
    <property type="entry name" value="Dihydroorotase_CS"/>
</dbReference>
<dbReference type="GO" id="GO:0005737">
    <property type="term" value="C:cytoplasm"/>
    <property type="evidence" value="ECO:0007669"/>
    <property type="project" value="TreeGrafter"/>
</dbReference>
<feature type="domain" description="Amidohydrolase 3" evidence="6">
    <location>
        <begin position="337"/>
        <end position="422"/>
    </location>
</feature>
<dbReference type="InterPro" id="IPR050138">
    <property type="entry name" value="DHOase/Allantoinase_Hydrolase"/>
</dbReference>
<dbReference type="InterPro" id="IPR004722">
    <property type="entry name" value="DHOase"/>
</dbReference>
<evidence type="ECO:0000259" key="7">
    <source>
        <dbReference type="Pfam" id="PF12890"/>
    </source>
</evidence>
<dbReference type="AlphaFoldDB" id="A0A381ULS5"/>
<dbReference type="GO" id="GO:0006221">
    <property type="term" value="P:pyrimidine nucleotide biosynthetic process"/>
    <property type="evidence" value="ECO:0007669"/>
    <property type="project" value="UniProtKB-KW"/>
</dbReference>
<proteinExistence type="inferred from homology"/>
<dbReference type="Pfam" id="PF12890">
    <property type="entry name" value="DHOase"/>
    <property type="match status" value="1"/>
</dbReference>
<evidence type="ECO:0000259" key="6">
    <source>
        <dbReference type="Pfam" id="PF07969"/>
    </source>
</evidence>
<dbReference type="Pfam" id="PF07969">
    <property type="entry name" value="Amidohydro_3"/>
    <property type="match status" value="1"/>
</dbReference>
<dbReference type="GO" id="GO:0046872">
    <property type="term" value="F:metal ion binding"/>
    <property type="evidence" value="ECO:0007669"/>
    <property type="project" value="UniProtKB-KW"/>
</dbReference>
<keyword evidence="4" id="KW-0862">Zinc</keyword>
<protein>
    <submittedName>
        <fullName evidence="8">Uncharacterized protein</fullName>
    </submittedName>
</protein>
<keyword evidence="5" id="KW-0665">Pyrimidine biosynthesis</keyword>
<dbReference type="EMBL" id="UINC01006701">
    <property type="protein sequence ID" value="SVA29122.1"/>
    <property type="molecule type" value="Genomic_DNA"/>
</dbReference>
<accession>A0A381ULS5</accession>
<evidence type="ECO:0000256" key="4">
    <source>
        <dbReference type="ARBA" id="ARBA00022833"/>
    </source>
</evidence>
<dbReference type="InterPro" id="IPR032466">
    <property type="entry name" value="Metal_Hydrolase"/>
</dbReference>
<dbReference type="InterPro" id="IPR011059">
    <property type="entry name" value="Metal-dep_hydrolase_composite"/>
</dbReference>
<evidence type="ECO:0000256" key="1">
    <source>
        <dbReference type="ARBA" id="ARBA00001947"/>
    </source>
</evidence>
<evidence type="ECO:0000256" key="2">
    <source>
        <dbReference type="ARBA" id="ARBA00022723"/>
    </source>
</evidence>
<dbReference type="InterPro" id="IPR013108">
    <property type="entry name" value="Amidohydro_3"/>
</dbReference>
<gene>
    <name evidence="8" type="ORF">METZ01_LOCUS81976</name>
</gene>
<dbReference type="Gene3D" id="2.30.40.10">
    <property type="entry name" value="Urease, subunit C, domain 1"/>
    <property type="match status" value="1"/>
</dbReference>
<comment type="cofactor">
    <cofactor evidence="1">
        <name>Zn(2+)</name>
        <dbReference type="ChEBI" id="CHEBI:29105"/>
    </cofactor>
</comment>
<feature type="domain" description="Dihydroorotase catalytic" evidence="7">
    <location>
        <begin position="51"/>
        <end position="235"/>
    </location>
</feature>
<dbReference type="SUPFAM" id="SSF51338">
    <property type="entry name" value="Composite domain of metallo-dependent hydrolases"/>
    <property type="match status" value="1"/>
</dbReference>
<dbReference type="NCBIfam" id="TIGR00857">
    <property type="entry name" value="pyrC_multi"/>
    <property type="match status" value="1"/>
</dbReference>
<dbReference type="InterPro" id="IPR024403">
    <property type="entry name" value="DHOase_cat"/>
</dbReference>
<dbReference type="Gene3D" id="3.20.20.140">
    <property type="entry name" value="Metal-dependent hydrolases"/>
    <property type="match status" value="1"/>
</dbReference>
<sequence length="438" mass="46159">MKILLKGGRVVDPATNRDTICDVLIDGAVIERVGSDLPTAGVTVVEVPTGCVVCPGFIDMHVHLREPGQEHKETIATGTTAAVAGGFTAVACMPNTQPVNDHAGITELILSKAAAAAQARVYPIGAVSRGSQGEQLADLAELRAAGCVAVSDDGHPVADALLMRRALEYASSFGMPVIDHCEDPALRGGVAHEGFQASALGLRGLPAIAEELIVERDVTIAGLIGAPVHVAHMSVQGSLRAVRSGKDRDVPVTCEVTPHHFILTDEVLQSYDTNTKMNPPLREVADRDTMLQGLADGSIDVIATDHAPHHYDEKAVEFDRAPFGIIGLETAVSLSLDRLVKRGVLSLNRLVELYSTNPARILGVAGGILETGAPADLTIIAPDIQTTIDTTQMRSKAKNTPFDGWELCGSVAATIVAGRVLYVSDTVTGANVFSKEWK</sequence>
<dbReference type="PANTHER" id="PTHR43668:SF2">
    <property type="entry name" value="ALLANTOINASE"/>
    <property type="match status" value="1"/>
</dbReference>
<keyword evidence="3" id="KW-0378">Hydrolase</keyword>
<reference evidence="8" key="1">
    <citation type="submission" date="2018-05" db="EMBL/GenBank/DDBJ databases">
        <authorList>
            <person name="Lanie J.A."/>
            <person name="Ng W.-L."/>
            <person name="Kazmierczak K.M."/>
            <person name="Andrzejewski T.M."/>
            <person name="Davidsen T.M."/>
            <person name="Wayne K.J."/>
            <person name="Tettelin H."/>
            <person name="Glass J.I."/>
            <person name="Rusch D."/>
            <person name="Podicherti R."/>
            <person name="Tsui H.-C.T."/>
            <person name="Winkler M.E."/>
        </authorList>
    </citation>
    <scope>NUCLEOTIDE SEQUENCE</scope>
</reference>
<dbReference type="GO" id="GO:0006145">
    <property type="term" value="P:purine nucleobase catabolic process"/>
    <property type="evidence" value="ECO:0007669"/>
    <property type="project" value="TreeGrafter"/>
</dbReference>
<evidence type="ECO:0000256" key="5">
    <source>
        <dbReference type="ARBA" id="ARBA00022975"/>
    </source>
</evidence>
<dbReference type="SUPFAM" id="SSF51556">
    <property type="entry name" value="Metallo-dependent hydrolases"/>
    <property type="match status" value="1"/>
</dbReference>
<dbReference type="PROSITE" id="PS00483">
    <property type="entry name" value="DIHYDROOROTASE_2"/>
    <property type="match status" value="1"/>
</dbReference>
<dbReference type="GO" id="GO:0004151">
    <property type="term" value="F:dihydroorotase activity"/>
    <property type="evidence" value="ECO:0007669"/>
    <property type="project" value="InterPro"/>
</dbReference>
<evidence type="ECO:0000313" key="8">
    <source>
        <dbReference type="EMBL" id="SVA29122.1"/>
    </source>
</evidence>
<dbReference type="PANTHER" id="PTHR43668">
    <property type="entry name" value="ALLANTOINASE"/>
    <property type="match status" value="1"/>
</dbReference>